<feature type="domain" description="UDP-N-acetylglucosamine 2-epimerase" evidence="2">
    <location>
        <begin position="32"/>
        <end position="357"/>
    </location>
</feature>
<evidence type="ECO:0000259" key="2">
    <source>
        <dbReference type="Pfam" id="PF02350"/>
    </source>
</evidence>
<dbReference type="InterPro" id="IPR003331">
    <property type="entry name" value="UDP_GlcNAc_Epimerase_2_dom"/>
</dbReference>
<dbReference type="EC" id="5.1.3.14" evidence="3"/>
<dbReference type="PANTHER" id="PTHR43174">
    <property type="entry name" value="UDP-N-ACETYLGLUCOSAMINE 2-EPIMERASE"/>
    <property type="match status" value="1"/>
</dbReference>
<dbReference type="InterPro" id="IPR029767">
    <property type="entry name" value="WecB-like"/>
</dbReference>
<comment type="caution">
    <text evidence="3">The sequence shown here is derived from an EMBL/GenBank/DDBJ whole genome shotgun (WGS) entry which is preliminary data.</text>
</comment>
<accession>A0A7W9LA43</accession>
<evidence type="ECO:0000313" key="3">
    <source>
        <dbReference type="EMBL" id="MBB5776264.1"/>
    </source>
</evidence>
<proteinExistence type="inferred from homology"/>
<dbReference type="NCBIfam" id="TIGR00236">
    <property type="entry name" value="wecB"/>
    <property type="match status" value="1"/>
</dbReference>
<dbReference type="PANTHER" id="PTHR43174:SF1">
    <property type="entry name" value="UDP-N-ACETYLGLUCOSAMINE 2-EPIMERASE"/>
    <property type="match status" value="1"/>
</dbReference>
<protein>
    <submittedName>
        <fullName evidence="3">UDP-N-acetylglucosamine 2-epimerase (Non-hydrolyzing)</fullName>
        <ecNumber evidence="3">5.1.3.14</ecNumber>
    </submittedName>
</protein>
<dbReference type="CDD" id="cd03786">
    <property type="entry name" value="GTB_UDP-GlcNAc_2-Epimerase"/>
    <property type="match status" value="1"/>
</dbReference>
<dbReference type="SUPFAM" id="SSF53756">
    <property type="entry name" value="UDP-Glycosyltransferase/glycogen phosphorylase"/>
    <property type="match status" value="1"/>
</dbReference>
<dbReference type="Pfam" id="PF02350">
    <property type="entry name" value="Epimerase_2"/>
    <property type="match status" value="1"/>
</dbReference>
<organism evidence="3 4">
    <name type="scientific">Nonomuraea jabiensis</name>
    <dbReference type="NCBI Taxonomy" id="882448"/>
    <lineage>
        <taxon>Bacteria</taxon>
        <taxon>Bacillati</taxon>
        <taxon>Actinomycetota</taxon>
        <taxon>Actinomycetes</taxon>
        <taxon>Streptosporangiales</taxon>
        <taxon>Streptosporangiaceae</taxon>
        <taxon>Nonomuraea</taxon>
    </lineage>
</organism>
<evidence type="ECO:0000256" key="1">
    <source>
        <dbReference type="RuleBase" id="RU003513"/>
    </source>
</evidence>
<keyword evidence="4" id="KW-1185">Reference proteome</keyword>
<dbReference type="Proteomes" id="UP000579153">
    <property type="component" value="Unassembled WGS sequence"/>
</dbReference>
<dbReference type="Gene3D" id="3.40.50.2000">
    <property type="entry name" value="Glycogen Phosphorylase B"/>
    <property type="match status" value="2"/>
</dbReference>
<dbReference type="EMBL" id="JACHMB010000001">
    <property type="protein sequence ID" value="MBB5776264.1"/>
    <property type="molecule type" value="Genomic_DNA"/>
</dbReference>
<reference evidence="3 4" key="1">
    <citation type="submission" date="2020-08" db="EMBL/GenBank/DDBJ databases">
        <title>Sequencing the genomes of 1000 actinobacteria strains.</title>
        <authorList>
            <person name="Klenk H.-P."/>
        </authorList>
    </citation>
    <scope>NUCLEOTIDE SEQUENCE [LARGE SCALE GENOMIC DNA]</scope>
    <source>
        <strain evidence="3 4">DSM 45507</strain>
    </source>
</reference>
<dbReference type="RefSeq" id="WP_185069814.1">
    <property type="nucleotide sequence ID" value="NZ_JACHMB010000001.1"/>
</dbReference>
<gene>
    <name evidence="3" type="ORF">HD596_003020</name>
</gene>
<dbReference type="AlphaFoldDB" id="A0A7W9LA43"/>
<dbReference type="GO" id="GO:0008761">
    <property type="term" value="F:UDP-N-acetylglucosamine 2-epimerase activity"/>
    <property type="evidence" value="ECO:0007669"/>
    <property type="project" value="UniProtKB-EC"/>
</dbReference>
<keyword evidence="1 3" id="KW-0413">Isomerase</keyword>
<comment type="similarity">
    <text evidence="1">Belongs to the UDP-N-acetylglucosamine 2-epimerase family.</text>
</comment>
<evidence type="ECO:0000313" key="4">
    <source>
        <dbReference type="Proteomes" id="UP000579153"/>
    </source>
</evidence>
<sequence>MRENPLVLHVLGARPNFVKAAPVVRALGELGVRQGIIHTGQHYDALMSDVFFADLGLPEPVANLGVGSGSHAKQTAALLVGLEEVVQEQEPDLVVVYGDVNSTLAAILVCAKLGVRTAHVEAGLRSFDRGMPEEVNRVVTDALADVLFATSPEALAYLANEGVPASKVHLVGNPMIDSLYAALPSLDPAPVVERLAIPARYAVATLHRPANVDTPEAAKELVDAVLEVSRQIPIVVPVHPRGKARLAEAGLVDGESIKVVDPLGYVDFLSLVRGAALVVTDSGGVQEETTVLGVPCLTLRPNTERPITITHGTNRLVTPALLPAAAEKALADGAATPAGELPVLWDGQAGMRIARVISAWLKGDNLAPASQAKRPE</sequence>
<name>A0A7W9LA43_9ACTN</name>